<evidence type="ECO:0000256" key="9">
    <source>
        <dbReference type="ARBA" id="ARBA00023277"/>
    </source>
</evidence>
<comment type="similarity">
    <text evidence="3">Belongs to the glycogen phosphorylase family.</text>
</comment>
<evidence type="ECO:0000256" key="6">
    <source>
        <dbReference type="ARBA" id="ARBA00022676"/>
    </source>
</evidence>
<evidence type="ECO:0000313" key="14">
    <source>
        <dbReference type="EMBL" id="SKC47387.1"/>
    </source>
</evidence>
<dbReference type="InterPro" id="IPR011834">
    <property type="entry name" value="Agluc_phsphrylas"/>
</dbReference>
<feature type="domain" description="DUF3417" evidence="13">
    <location>
        <begin position="13"/>
        <end position="120"/>
    </location>
</feature>
<evidence type="ECO:0000256" key="3">
    <source>
        <dbReference type="ARBA" id="ARBA00006047"/>
    </source>
</evidence>
<dbReference type="Pfam" id="PF11897">
    <property type="entry name" value="DUF3417"/>
    <property type="match status" value="1"/>
</dbReference>
<dbReference type="STRING" id="123320.SAMN06309945_1308"/>
<evidence type="ECO:0000256" key="7">
    <source>
        <dbReference type="ARBA" id="ARBA00022679"/>
    </source>
</evidence>
<feature type="region of interest" description="Disordered" evidence="12">
    <location>
        <begin position="877"/>
        <end position="962"/>
    </location>
</feature>
<dbReference type="GO" id="GO:0005975">
    <property type="term" value="P:carbohydrate metabolic process"/>
    <property type="evidence" value="ECO:0007669"/>
    <property type="project" value="InterPro"/>
</dbReference>
<gene>
    <name evidence="14" type="ORF">SAMN06309945_1308</name>
</gene>
<dbReference type="Pfam" id="PF00343">
    <property type="entry name" value="Phosphorylase"/>
    <property type="match status" value="1"/>
</dbReference>
<evidence type="ECO:0000259" key="13">
    <source>
        <dbReference type="Pfam" id="PF11897"/>
    </source>
</evidence>
<feature type="modified residue" description="N6-(pyridoxal phosphate)lysine" evidence="11">
    <location>
        <position position="613"/>
    </location>
</feature>
<dbReference type="InterPro" id="IPR000811">
    <property type="entry name" value="Glyco_trans_35"/>
</dbReference>
<name>A0A1T5J764_9MICO</name>
<dbReference type="EMBL" id="FUZP01000001">
    <property type="protein sequence ID" value="SKC47387.1"/>
    <property type="molecule type" value="Genomic_DNA"/>
</dbReference>
<keyword evidence="15" id="KW-1185">Reference proteome</keyword>
<keyword evidence="9" id="KW-0119">Carbohydrate metabolism</keyword>
<evidence type="ECO:0000256" key="4">
    <source>
        <dbReference type="ARBA" id="ARBA00012591"/>
    </source>
</evidence>
<evidence type="ECO:0000256" key="2">
    <source>
        <dbReference type="ARBA" id="ARBA00001933"/>
    </source>
</evidence>
<dbReference type="NCBIfam" id="TIGR02094">
    <property type="entry name" value="more_P_ylases"/>
    <property type="match status" value="1"/>
</dbReference>
<evidence type="ECO:0000256" key="5">
    <source>
        <dbReference type="ARBA" id="ARBA00022533"/>
    </source>
</evidence>
<dbReference type="PANTHER" id="PTHR42655">
    <property type="entry name" value="GLYCOGEN PHOSPHORYLASE"/>
    <property type="match status" value="1"/>
</dbReference>
<evidence type="ECO:0000313" key="15">
    <source>
        <dbReference type="Proteomes" id="UP000190857"/>
    </source>
</evidence>
<dbReference type="EC" id="2.4.1.1" evidence="4"/>
<evidence type="ECO:0000256" key="8">
    <source>
        <dbReference type="ARBA" id="ARBA00022898"/>
    </source>
</evidence>
<dbReference type="SUPFAM" id="SSF53756">
    <property type="entry name" value="UDP-Glycosyltransferase/glycogen phosphorylase"/>
    <property type="match status" value="1"/>
</dbReference>
<evidence type="ECO:0000256" key="10">
    <source>
        <dbReference type="ARBA" id="ARBA00025174"/>
    </source>
</evidence>
<dbReference type="OrthoDB" id="9760804at2"/>
<dbReference type="PROSITE" id="PS00102">
    <property type="entry name" value="PHOSPHORYLASE"/>
    <property type="match status" value="1"/>
</dbReference>
<comment type="cofactor">
    <cofactor evidence="2">
        <name>pyridoxal 5'-phosphate</name>
        <dbReference type="ChEBI" id="CHEBI:597326"/>
    </cofactor>
</comment>
<protein>
    <recommendedName>
        <fullName evidence="4">glycogen phosphorylase</fullName>
        <ecNumber evidence="4">2.4.1.1</ecNumber>
    </recommendedName>
</protein>
<dbReference type="PIRSF" id="PIRSF000460">
    <property type="entry name" value="Pprylas_GlgP"/>
    <property type="match status" value="1"/>
</dbReference>
<organism evidence="14 15">
    <name type="scientific">Okibacterium fritillariae</name>
    <dbReference type="NCBI Taxonomy" id="123320"/>
    <lineage>
        <taxon>Bacteria</taxon>
        <taxon>Bacillati</taxon>
        <taxon>Actinomycetota</taxon>
        <taxon>Actinomycetes</taxon>
        <taxon>Micrococcales</taxon>
        <taxon>Microbacteriaceae</taxon>
        <taxon>Okibacterium</taxon>
    </lineage>
</organism>
<keyword evidence="5" id="KW-0021">Allosteric enzyme</keyword>
<dbReference type="AlphaFoldDB" id="A0A1T5J764"/>
<dbReference type="RefSeq" id="WP_079727372.1">
    <property type="nucleotide sequence ID" value="NZ_FUZP01000001.1"/>
</dbReference>
<feature type="compositionally biased region" description="Polar residues" evidence="12">
    <location>
        <begin position="877"/>
        <end position="886"/>
    </location>
</feature>
<evidence type="ECO:0000256" key="12">
    <source>
        <dbReference type="SAM" id="MobiDB-lite"/>
    </source>
</evidence>
<dbReference type="GO" id="GO:0030170">
    <property type="term" value="F:pyridoxal phosphate binding"/>
    <property type="evidence" value="ECO:0007669"/>
    <property type="project" value="InterPro"/>
</dbReference>
<keyword evidence="8 11" id="KW-0663">Pyridoxal phosphate</keyword>
<feature type="compositionally biased region" description="Low complexity" evidence="12">
    <location>
        <begin position="894"/>
        <end position="906"/>
    </location>
</feature>
<accession>A0A1T5J764</accession>
<comment type="catalytic activity">
    <reaction evidence="1">
        <text>[(1-&gt;4)-alpha-D-glucosyl](n) + phosphate = [(1-&gt;4)-alpha-D-glucosyl](n-1) + alpha-D-glucose 1-phosphate</text>
        <dbReference type="Rhea" id="RHEA:41732"/>
        <dbReference type="Rhea" id="RHEA-COMP:9584"/>
        <dbReference type="Rhea" id="RHEA-COMP:9586"/>
        <dbReference type="ChEBI" id="CHEBI:15444"/>
        <dbReference type="ChEBI" id="CHEBI:43474"/>
        <dbReference type="ChEBI" id="CHEBI:58601"/>
        <dbReference type="EC" id="2.4.1.1"/>
    </reaction>
</comment>
<keyword evidence="7" id="KW-0808">Transferase</keyword>
<dbReference type="GO" id="GO:0008184">
    <property type="term" value="F:glycogen phosphorylase activity"/>
    <property type="evidence" value="ECO:0007669"/>
    <property type="project" value="InterPro"/>
</dbReference>
<sequence length="962" mass="103761">MKAIRRFTVRPVLPPALDALGVLASNLRWSWHEPTKRLFREMSAELWESTGHDPVALLGAIGTDRLRQLADDRGFVELANGLRSDLEVYLREPRWYQSLGDDAPTSIAYFSPEYGIAASLPQYSGGLGILAGDHLKAASDLGVPLVAVGLFYRAGYFSQSLSAEGWQKESYPVLDADGLPVQLLRNADGTPVVVTLAMPDGGALSARVWRAEVGRVPLLLLDTDIPENTAEYRAVTDRLYGGDTEHRLRQELLLGIGGVRAVEHWCDLSDVTFPTVFHTNEGHAGFLGLERISSLIGQGLSFAEALEVVRAGTVFTTHTPVPAGIDRFDRGLVARYLEGGDLLPGVDPGDALALGAEPGDGGDGGAGGEASAFNMAFMGLRLAQRANGVSELHGDVSRGMFQKLWPGFEQADVPIGSITNGVHAATWTDSRMVRLAEERFGTTDTTSVDWQSDALSDDDLWRVRREMKQALVADARERERALWLEQNRGGITPDWIDQVLDPDVLTIGFARRVPTYKRLTLMLHDQERLTRILTDPDRPVQIVVAGKSHPHDEDGKRLIQKLVEFAQQPAVRGRIVFLTNYDIRMAQVLYPGTDVWLNNPLRPLEACGTSGMKAAMNGSLNLSILDGWWNEYFDGVNGWAIPTAPGEGASEERDLFEANALYDLLETRVVPEFYDRGDDGVPRAWMSRVRHSLAHLSPELSAERMVREYVENLYVPAARSRAALAPENPRPARELAAWKQRVRGAWPGVAVAHVESGGLEHVPQVDDVLRLRARIRTAGLSSDELSVQVVYGAASFDGELTSTRVVELRPAGGGESGETVFEGEVRLVHSGGFGYTVRVLPRHPLLAAPAELGLIAHADDAPSDAAAEALGRVPSLLGQTSVPSTPGGQGYGGSASDTGFGDASSDGFDDRAHEGHEADGSEAGPQGDAAHTDGAHVDGAHVDGADGDGSHGDGAPSDRAEG</sequence>
<dbReference type="PANTHER" id="PTHR42655:SF1">
    <property type="entry name" value="GLYCOGEN PHOSPHORYLASE"/>
    <property type="match status" value="1"/>
</dbReference>
<keyword evidence="6" id="KW-0328">Glycosyltransferase</keyword>
<feature type="compositionally biased region" description="Basic and acidic residues" evidence="12">
    <location>
        <begin position="930"/>
        <end position="962"/>
    </location>
</feature>
<dbReference type="InterPro" id="IPR035090">
    <property type="entry name" value="Pyridoxal_P_attach_site"/>
</dbReference>
<evidence type="ECO:0000256" key="1">
    <source>
        <dbReference type="ARBA" id="ARBA00001275"/>
    </source>
</evidence>
<dbReference type="Proteomes" id="UP000190857">
    <property type="component" value="Unassembled WGS sequence"/>
</dbReference>
<reference evidence="14 15" key="1">
    <citation type="submission" date="2017-02" db="EMBL/GenBank/DDBJ databases">
        <authorList>
            <person name="Peterson S.W."/>
        </authorList>
    </citation>
    <scope>NUCLEOTIDE SEQUENCE [LARGE SCALE GENOMIC DNA]</scope>
    <source>
        <strain evidence="14 15">VKM Ac-2059</strain>
    </source>
</reference>
<proteinExistence type="inferred from homology"/>
<evidence type="ECO:0000256" key="11">
    <source>
        <dbReference type="PIRSR" id="PIRSR000460-1"/>
    </source>
</evidence>
<feature type="compositionally biased region" description="Basic and acidic residues" evidence="12">
    <location>
        <begin position="908"/>
        <end position="919"/>
    </location>
</feature>
<dbReference type="Gene3D" id="3.40.50.2000">
    <property type="entry name" value="Glycogen Phosphorylase B"/>
    <property type="match status" value="3"/>
</dbReference>
<dbReference type="InterPro" id="IPR024517">
    <property type="entry name" value="Glycogen_phosphorylase_DUF3417"/>
</dbReference>
<dbReference type="InterPro" id="IPR052182">
    <property type="entry name" value="Glycogen/Maltodextrin_Phosph"/>
</dbReference>
<comment type="function">
    <text evidence="10">Phosphorylase is an important allosteric enzyme in carbohydrate metabolism. Enzymes from different sources differ in their regulatory mechanisms and in their natural substrates. However, all known phosphorylases share catalytic and structural properties.</text>
</comment>